<sequence length="102" mass="11353">MTTAYIGVEDPGLDPRAARPRWNLVPGPPLRAAVRTLSAVRPHRLARKLVRPTGRRLRRRHLAGLLPQGRPPRAHTPSSHPEGVHGTVRESMRHHQVPGCAR</sequence>
<accession>A0A2S4L1L9</accession>
<name>A0A2S4L1L9_9HYPO</name>
<protein>
    <submittedName>
        <fullName evidence="2">Uncharacterized protein</fullName>
    </submittedName>
</protein>
<keyword evidence="3" id="KW-1185">Reference proteome</keyword>
<evidence type="ECO:0000313" key="3">
    <source>
        <dbReference type="Proteomes" id="UP000237481"/>
    </source>
</evidence>
<comment type="caution">
    <text evidence="2">The sequence shown here is derived from an EMBL/GenBank/DDBJ whole genome shotgun (WGS) entry which is preliminary data.</text>
</comment>
<organism evidence="2 3">
    <name type="scientific">Tolypocladium paradoxum</name>
    <dbReference type="NCBI Taxonomy" id="94208"/>
    <lineage>
        <taxon>Eukaryota</taxon>
        <taxon>Fungi</taxon>
        <taxon>Dikarya</taxon>
        <taxon>Ascomycota</taxon>
        <taxon>Pezizomycotina</taxon>
        <taxon>Sordariomycetes</taxon>
        <taxon>Hypocreomycetidae</taxon>
        <taxon>Hypocreales</taxon>
        <taxon>Ophiocordycipitaceae</taxon>
        <taxon>Tolypocladium</taxon>
    </lineage>
</organism>
<reference evidence="2 3" key="1">
    <citation type="submission" date="2018-01" db="EMBL/GenBank/DDBJ databases">
        <title>Harnessing the power of phylogenomics to disentangle the directionality and signatures of interkingdom host jumping in the parasitic fungal genus Tolypocladium.</title>
        <authorList>
            <person name="Quandt C.A."/>
            <person name="Patterson W."/>
            <person name="Spatafora J.W."/>
        </authorList>
    </citation>
    <scope>NUCLEOTIDE SEQUENCE [LARGE SCALE GENOMIC DNA]</scope>
    <source>
        <strain evidence="2 3">NRBC 100945</strain>
    </source>
</reference>
<gene>
    <name evidence="2" type="ORF">TPAR_03468</name>
</gene>
<evidence type="ECO:0000313" key="2">
    <source>
        <dbReference type="EMBL" id="POR36333.1"/>
    </source>
</evidence>
<dbReference type="EMBL" id="PKSG01000336">
    <property type="protein sequence ID" value="POR36333.1"/>
    <property type="molecule type" value="Genomic_DNA"/>
</dbReference>
<dbReference type="Proteomes" id="UP000237481">
    <property type="component" value="Unassembled WGS sequence"/>
</dbReference>
<proteinExistence type="predicted"/>
<dbReference type="AlphaFoldDB" id="A0A2S4L1L9"/>
<feature type="region of interest" description="Disordered" evidence="1">
    <location>
        <begin position="63"/>
        <end position="102"/>
    </location>
</feature>
<evidence type="ECO:0000256" key="1">
    <source>
        <dbReference type="SAM" id="MobiDB-lite"/>
    </source>
</evidence>